<dbReference type="EMBL" id="UZAN01008486">
    <property type="protein sequence ID" value="VDP38192.1"/>
    <property type="molecule type" value="Genomic_DNA"/>
</dbReference>
<name>A0A183A359_9TREM</name>
<sequence length="124" mass="13408">MYFADVCAGPGGFSEYLLWRRCNTILPHSSSTNNSVTDEHPISNVPHLSAKGFGLTLTGQCDFRLNDFLAGPSEAFFPHYGTTKDGDITKWTNLASFSSLIDQATSGQGVHLLVADGVSLMHID</sequence>
<comment type="function">
    <text evidence="1">S-adenosyl-L-methionine-dependent methyltransferase that mediates RNA cap1 2'-O-ribose methylation to the 5'-cap structure of RNAs. Methylates the ribose of the first nucleotide of a m(7)GpppG-capped mRNA to produce m(7)GpppNmp (cap1).</text>
</comment>
<dbReference type="InterPro" id="IPR050851">
    <property type="entry name" value="mRNA_Cap_2O-Ribose_MeTrfase"/>
</dbReference>
<dbReference type="PROSITE" id="PS51613">
    <property type="entry name" value="SAM_MT_RRMJ"/>
    <property type="match status" value="1"/>
</dbReference>
<feature type="domain" description="RrmJ-type SAM-dependent 2'-O-MTase" evidence="2">
    <location>
        <begin position="1"/>
        <end position="124"/>
    </location>
</feature>
<evidence type="ECO:0000313" key="3">
    <source>
        <dbReference type="EMBL" id="VDP38192.1"/>
    </source>
</evidence>
<keyword evidence="4" id="KW-1185">Reference proteome</keyword>
<dbReference type="Proteomes" id="UP000272942">
    <property type="component" value="Unassembled WGS sequence"/>
</dbReference>
<reference evidence="3 4" key="2">
    <citation type="submission" date="2018-11" db="EMBL/GenBank/DDBJ databases">
        <authorList>
            <consortium name="Pathogen Informatics"/>
        </authorList>
    </citation>
    <scope>NUCLEOTIDE SEQUENCE [LARGE SCALE GENOMIC DNA]</scope>
    <source>
        <strain evidence="3 4">Egypt</strain>
    </source>
</reference>
<keyword evidence="1" id="KW-0489">Methyltransferase</keyword>
<protein>
    <recommendedName>
        <fullName evidence="1">Cap-specific mRNA (nucleoside-2'-O-)-methyltransferase 1</fullName>
        <ecNumber evidence="1">2.1.1.57</ecNumber>
    </recommendedName>
    <alternativeName>
        <fullName evidence="1">Cap1 2'O-ribose methyltransferase 1</fullName>
    </alternativeName>
</protein>
<dbReference type="GO" id="GO:0004483">
    <property type="term" value="F:methyltransferase cap1 activity"/>
    <property type="evidence" value="ECO:0007669"/>
    <property type="project" value="UniProtKB-UniRule"/>
</dbReference>
<comment type="catalytic activity">
    <reaction evidence="1">
        <text>a 5'-end (N(7)-methyl 5'-triphosphoguanosine)-ribonucleoside in mRNA + S-adenosyl-L-methionine = a 5'-end (N(7)-methyl 5'-triphosphoguanosine)-(2'-O-methyl-ribonucleoside) in mRNA + S-adenosyl-L-homocysteine + H(+)</text>
        <dbReference type="Rhea" id="RHEA:67020"/>
        <dbReference type="Rhea" id="RHEA-COMP:17167"/>
        <dbReference type="Rhea" id="RHEA-COMP:17168"/>
        <dbReference type="ChEBI" id="CHEBI:15378"/>
        <dbReference type="ChEBI" id="CHEBI:57856"/>
        <dbReference type="ChEBI" id="CHEBI:59789"/>
        <dbReference type="ChEBI" id="CHEBI:156461"/>
        <dbReference type="ChEBI" id="CHEBI:167609"/>
        <dbReference type="EC" id="2.1.1.57"/>
    </reaction>
</comment>
<dbReference type="Pfam" id="PF01728">
    <property type="entry name" value="FtsJ"/>
    <property type="match status" value="1"/>
</dbReference>
<evidence type="ECO:0000259" key="2">
    <source>
        <dbReference type="PROSITE" id="PS51613"/>
    </source>
</evidence>
<proteinExistence type="predicted"/>
<evidence type="ECO:0000256" key="1">
    <source>
        <dbReference type="RuleBase" id="RU368012"/>
    </source>
</evidence>
<dbReference type="GO" id="GO:0016556">
    <property type="term" value="P:mRNA modification"/>
    <property type="evidence" value="ECO:0007669"/>
    <property type="project" value="UniProtKB-UniRule"/>
</dbReference>
<gene>
    <name evidence="3" type="ORF">ECPE_LOCUS1394</name>
</gene>
<accession>A0A183A359</accession>
<dbReference type="Gene3D" id="3.40.50.12760">
    <property type="match status" value="1"/>
</dbReference>
<evidence type="ECO:0000313" key="5">
    <source>
        <dbReference type="WBParaSite" id="ECPE_0000139401-mRNA-1"/>
    </source>
</evidence>
<keyword evidence="1" id="KW-0507">mRNA processing</keyword>
<dbReference type="GO" id="GO:0006370">
    <property type="term" value="P:7-methylguanosine mRNA capping"/>
    <property type="evidence" value="ECO:0007669"/>
    <property type="project" value="UniProtKB-UniRule"/>
</dbReference>
<dbReference type="PANTHER" id="PTHR16121:SF0">
    <property type="entry name" value="CAP-SPECIFIC MRNA (NUCLEOSIDE-2'-O-)-METHYLTRANSFERASE 1"/>
    <property type="match status" value="1"/>
</dbReference>
<dbReference type="GO" id="GO:0032259">
    <property type="term" value="P:methylation"/>
    <property type="evidence" value="ECO:0007669"/>
    <property type="project" value="UniProtKB-KW"/>
</dbReference>
<evidence type="ECO:0000313" key="4">
    <source>
        <dbReference type="Proteomes" id="UP000272942"/>
    </source>
</evidence>
<keyword evidence="1" id="KW-0949">S-adenosyl-L-methionine</keyword>
<dbReference type="WBParaSite" id="ECPE_0000139401-mRNA-1">
    <property type="protein sequence ID" value="ECPE_0000139401-mRNA-1"/>
    <property type="gene ID" value="ECPE_0000139401"/>
</dbReference>
<keyword evidence="1" id="KW-0506">mRNA capping</keyword>
<dbReference type="GO" id="GO:0005737">
    <property type="term" value="C:cytoplasm"/>
    <property type="evidence" value="ECO:0007669"/>
    <property type="project" value="TreeGrafter"/>
</dbReference>
<keyword evidence="1" id="KW-0808">Transferase</keyword>
<reference evidence="5" key="1">
    <citation type="submission" date="2016-06" db="UniProtKB">
        <authorList>
            <consortium name="WormBaseParasite"/>
        </authorList>
    </citation>
    <scope>IDENTIFICATION</scope>
</reference>
<comment type="subcellular location">
    <subcellularLocation>
        <location evidence="1">Nucleus</location>
    </subcellularLocation>
</comment>
<dbReference type="InterPro" id="IPR025816">
    <property type="entry name" value="RrmJ-type_MeTrfase"/>
</dbReference>
<dbReference type="OrthoDB" id="17307at2759"/>
<dbReference type="PANTHER" id="PTHR16121">
    <property type="entry name" value="CAP-SPECIFIC MRNA (NUCLEOSIDE-2'-O-)-METHYLTRANSFERASE 1-RELATED"/>
    <property type="match status" value="1"/>
</dbReference>
<keyword evidence="1" id="KW-0539">Nucleus</keyword>
<dbReference type="GO" id="GO:0003676">
    <property type="term" value="F:nucleic acid binding"/>
    <property type="evidence" value="ECO:0007669"/>
    <property type="project" value="UniProtKB-UniRule"/>
</dbReference>
<dbReference type="InterPro" id="IPR002877">
    <property type="entry name" value="RNA_MeTrfase_FtsJ_dom"/>
</dbReference>
<dbReference type="EC" id="2.1.1.57" evidence="1"/>
<dbReference type="AlphaFoldDB" id="A0A183A359"/>
<organism evidence="5">
    <name type="scientific">Echinostoma caproni</name>
    <dbReference type="NCBI Taxonomy" id="27848"/>
    <lineage>
        <taxon>Eukaryota</taxon>
        <taxon>Metazoa</taxon>
        <taxon>Spiralia</taxon>
        <taxon>Lophotrochozoa</taxon>
        <taxon>Platyhelminthes</taxon>
        <taxon>Trematoda</taxon>
        <taxon>Digenea</taxon>
        <taxon>Plagiorchiida</taxon>
        <taxon>Echinostomata</taxon>
        <taxon>Echinostomatoidea</taxon>
        <taxon>Echinostomatidae</taxon>
        <taxon>Echinostoma</taxon>
    </lineage>
</organism>
<dbReference type="GO" id="GO:0005634">
    <property type="term" value="C:nucleus"/>
    <property type="evidence" value="ECO:0007669"/>
    <property type="project" value="UniProtKB-SubCell"/>
</dbReference>